<dbReference type="RefSeq" id="WP_198866931.1">
    <property type="nucleotide sequence ID" value="NZ_CP066310.1"/>
</dbReference>
<keyword evidence="1" id="KW-0812">Transmembrane</keyword>
<protein>
    <submittedName>
        <fullName evidence="2">Uncharacterized protein</fullName>
    </submittedName>
</protein>
<gene>
    <name evidence="2" type="ORF">GKQ51_21620</name>
</gene>
<dbReference type="Proteomes" id="UP000596192">
    <property type="component" value="Chromosome"/>
</dbReference>
<evidence type="ECO:0000256" key="1">
    <source>
        <dbReference type="SAM" id="Phobius"/>
    </source>
</evidence>
<name>A0AAQ0BYY3_9GAMM</name>
<keyword evidence="1" id="KW-0472">Membrane</keyword>
<keyword evidence="1" id="KW-1133">Transmembrane helix</keyword>
<dbReference type="EMBL" id="CP066310">
    <property type="protein sequence ID" value="QQE88782.1"/>
    <property type="molecule type" value="Genomic_DNA"/>
</dbReference>
<feature type="transmembrane region" description="Helical" evidence="1">
    <location>
        <begin position="39"/>
        <end position="57"/>
    </location>
</feature>
<proteinExistence type="predicted"/>
<evidence type="ECO:0000313" key="2">
    <source>
        <dbReference type="EMBL" id="QQE88782.1"/>
    </source>
</evidence>
<reference evidence="2 3" key="1">
    <citation type="submission" date="2020-12" db="EMBL/GenBank/DDBJ databases">
        <title>Genomic Analysis and Response surface optimization of nitrogen-fixing conditions for A. chroococcum strain HR1, Isolation from rhizosphere soil.</title>
        <authorList>
            <person name="Li J."/>
            <person name="Yang H."/>
            <person name="Liu H."/>
            <person name="Wang C."/>
            <person name="Tian Y."/>
            <person name="Lu X.Y."/>
        </authorList>
    </citation>
    <scope>NUCLEOTIDE SEQUENCE [LARGE SCALE GENOMIC DNA]</scope>
    <source>
        <strain evidence="2 3">HR1</strain>
    </source>
</reference>
<feature type="transmembrane region" description="Helical" evidence="1">
    <location>
        <begin position="128"/>
        <end position="148"/>
    </location>
</feature>
<sequence length="154" mass="17840">MAEQSEYEKQKNDELRLLYTACVSEIDSFKKQQWQVTNYGLLLFAAIISISKLLGTLNQVEYFVLFGSAFIVVASGWYLVGVLADSIQVRRKRITETRKQFTKEFMNAWRYGKTETEAPDNPEEKLQLLWFFRTVLLLGFGAVCWLLVRFACAT</sequence>
<accession>A0AAQ0BYY3</accession>
<feature type="transmembrane region" description="Helical" evidence="1">
    <location>
        <begin position="63"/>
        <end position="84"/>
    </location>
</feature>
<evidence type="ECO:0000313" key="3">
    <source>
        <dbReference type="Proteomes" id="UP000596192"/>
    </source>
</evidence>
<dbReference type="AlphaFoldDB" id="A0AAQ0BYY3"/>
<organism evidence="2 3">
    <name type="scientific">Azotobacter chroococcum</name>
    <dbReference type="NCBI Taxonomy" id="353"/>
    <lineage>
        <taxon>Bacteria</taxon>
        <taxon>Pseudomonadati</taxon>
        <taxon>Pseudomonadota</taxon>
        <taxon>Gammaproteobacteria</taxon>
        <taxon>Pseudomonadales</taxon>
        <taxon>Pseudomonadaceae</taxon>
        <taxon>Azotobacter</taxon>
    </lineage>
</organism>